<evidence type="ECO:0000256" key="2">
    <source>
        <dbReference type="SAM" id="Phobius"/>
    </source>
</evidence>
<keyword evidence="2" id="KW-0472">Membrane</keyword>
<evidence type="ECO:0000313" key="4">
    <source>
        <dbReference type="Proteomes" id="UP000002009"/>
    </source>
</evidence>
<feature type="region of interest" description="Disordered" evidence="1">
    <location>
        <begin position="35"/>
        <end position="167"/>
    </location>
</feature>
<feature type="region of interest" description="Disordered" evidence="1">
    <location>
        <begin position="175"/>
        <end position="194"/>
    </location>
</feature>
<dbReference type="GeneID" id="8242367"/>
<feature type="compositionally biased region" description="Basic and acidic residues" evidence="1">
    <location>
        <begin position="81"/>
        <end position="90"/>
    </location>
</feature>
<dbReference type="KEGG" id="mis:MICPUN_57434"/>
<dbReference type="Proteomes" id="UP000002009">
    <property type="component" value="Chromosome 3"/>
</dbReference>
<dbReference type="AlphaFoldDB" id="C1E306"/>
<dbReference type="RefSeq" id="XP_002500748.1">
    <property type="nucleotide sequence ID" value="XM_002500702.1"/>
</dbReference>
<keyword evidence="2" id="KW-0812">Transmembrane</keyword>
<name>C1E306_MICCC</name>
<gene>
    <name evidence="3" type="ORF">MICPUN_57434</name>
</gene>
<protein>
    <submittedName>
        <fullName evidence="3">Uncharacterized protein</fullName>
    </submittedName>
</protein>
<dbReference type="InParanoid" id="C1E306"/>
<feature type="compositionally biased region" description="Polar residues" evidence="1">
    <location>
        <begin position="106"/>
        <end position="116"/>
    </location>
</feature>
<evidence type="ECO:0000256" key="1">
    <source>
        <dbReference type="SAM" id="MobiDB-lite"/>
    </source>
</evidence>
<accession>C1E306</accession>
<keyword evidence="2" id="KW-1133">Transmembrane helix</keyword>
<dbReference type="EMBL" id="CP001324">
    <property type="protein sequence ID" value="ACO62006.1"/>
    <property type="molecule type" value="Genomic_DNA"/>
</dbReference>
<keyword evidence="4" id="KW-1185">Reference proteome</keyword>
<feature type="transmembrane region" description="Helical" evidence="2">
    <location>
        <begin position="272"/>
        <end position="290"/>
    </location>
</feature>
<reference evidence="3 4" key="1">
    <citation type="journal article" date="2009" name="Science">
        <title>Green evolution and dynamic adaptations revealed by genomes of the marine picoeukaryotes Micromonas.</title>
        <authorList>
            <person name="Worden A.Z."/>
            <person name="Lee J.H."/>
            <person name="Mock T."/>
            <person name="Rouze P."/>
            <person name="Simmons M.P."/>
            <person name="Aerts A.L."/>
            <person name="Allen A.E."/>
            <person name="Cuvelier M.L."/>
            <person name="Derelle E."/>
            <person name="Everett M.V."/>
            <person name="Foulon E."/>
            <person name="Grimwood J."/>
            <person name="Gundlach H."/>
            <person name="Henrissat B."/>
            <person name="Napoli C."/>
            <person name="McDonald S.M."/>
            <person name="Parker M.S."/>
            <person name="Rombauts S."/>
            <person name="Salamov A."/>
            <person name="Von Dassow P."/>
            <person name="Badger J.H."/>
            <person name="Coutinho P.M."/>
            <person name="Demir E."/>
            <person name="Dubchak I."/>
            <person name="Gentemann C."/>
            <person name="Eikrem W."/>
            <person name="Gready J.E."/>
            <person name="John U."/>
            <person name="Lanier W."/>
            <person name="Lindquist E.A."/>
            <person name="Lucas S."/>
            <person name="Mayer K.F."/>
            <person name="Moreau H."/>
            <person name="Not F."/>
            <person name="Otillar R."/>
            <person name="Panaud O."/>
            <person name="Pangilinan J."/>
            <person name="Paulsen I."/>
            <person name="Piegu B."/>
            <person name="Poliakov A."/>
            <person name="Robbens S."/>
            <person name="Schmutz J."/>
            <person name="Toulza E."/>
            <person name="Wyss T."/>
            <person name="Zelensky A."/>
            <person name="Zhou K."/>
            <person name="Armbrust E.V."/>
            <person name="Bhattacharya D."/>
            <person name="Goodenough U.W."/>
            <person name="Van de Peer Y."/>
            <person name="Grigoriev I.V."/>
        </authorList>
    </citation>
    <scope>NUCLEOTIDE SEQUENCE [LARGE SCALE GENOMIC DNA]</scope>
    <source>
        <strain evidence="4">RCC299 / NOUM17</strain>
    </source>
</reference>
<proteinExistence type="predicted"/>
<organism evidence="3 4">
    <name type="scientific">Micromonas commoda (strain RCC299 / NOUM17 / CCMP2709)</name>
    <name type="common">Picoplanktonic green alga</name>
    <dbReference type="NCBI Taxonomy" id="296587"/>
    <lineage>
        <taxon>Eukaryota</taxon>
        <taxon>Viridiplantae</taxon>
        <taxon>Chlorophyta</taxon>
        <taxon>Mamiellophyceae</taxon>
        <taxon>Mamiellales</taxon>
        <taxon>Mamiellaceae</taxon>
        <taxon>Micromonas</taxon>
    </lineage>
</organism>
<feature type="compositionally biased region" description="Basic and acidic residues" evidence="1">
    <location>
        <begin position="140"/>
        <end position="151"/>
    </location>
</feature>
<sequence length="292" mass="31046">MSDNVFIDVVEPIDYHVLAPSEKELERWWARQNRQGRGAGAFDANSIGTSGSDRGSDSDASDCGGMTLREAQQLVNKRRAEHPGRLDERFGSGMRVKTKLAAPSSPLATIPSSPTIHRNRADSSSSGEGEGLAGPSPRSPLDRAAARDARLESVAASGGSPKAAPRPATIALLTPAVSSDNLPSSPSPRTRLHRHPSPGVIDEIAPAAACAPPDDAASDRYVDIEAGVREIIAREEATPGGAARGGWMDGWVGWTTTRRIARRLADRRIPRPAWAAFVVLWLYAIARLVLGA</sequence>
<feature type="compositionally biased region" description="Polar residues" evidence="1">
    <location>
        <begin position="176"/>
        <end position="188"/>
    </location>
</feature>
<evidence type="ECO:0000313" key="3">
    <source>
        <dbReference type="EMBL" id="ACO62006.1"/>
    </source>
</evidence>